<comment type="caution">
    <text evidence="3">The sequence shown here is derived from an EMBL/GenBank/DDBJ whole genome shotgun (WGS) entry which is preliminary data.</text>
</comment>
<dbReference type="AlphaFoldDB" id="A0A545T4P0"/>
<dbReference type="InterPro" id="IPR003660">
    <property type="entry name" value="HAMP_dom"/>
</dbReference>
<keyword evidence="1" id="KW-0472">Membrane</keyword>
<dbReference type="Pfam" id="PF00672">
    <property type="entry name" value="HAMP"/>
    <property type="match status" value="1"/>
</dbReference>
<protein>
    <submittedName>
        <fullName evidence="3">HAMP domain-containing protein</fullName>
    </submittedName>
</protein>
<accession>A0A545T4P0</accession>
<dbReference type="EMBL" id="VIKR01000005">
    <property type="protein sequence ID" value="TQV72197.1"/>
    <property type="molecule type" value="Genomic_DNA"/>
</dbReference>
<organism evidence="3 4">
    <name type="scientific">Aliikangiella marina</name>
    <dbReference type="NCBI Taxonomy" id="1712262"/>
    <lineage>
        <taxon>Bacteria</taxon>
        <taxon>Pseudomonadati</taxon>
        <taxon>Pseudomonadota</taxon>
        <taxon>Gammaproteobacteria</taxon>
        <taxon>Oceanospirillales</taxon>
        <taxon>Pleioneaceae</taxon>
        <taxon>Aliikangiella</taxon>
    </lineage>
</organism>
<evidence type="ECO:0000259" key="2">
    <source>
        <dbReference type="PROSITE" id="PS50885"/>
    </source>
</evidence>
<dbReference type="GO" id="GO:0016020">
    <property type="term" value="C:membrane"/>
    <property type="evidence" value="ECO:0007669"/>
    <property type="project" value="InterPro"/>
</dbReference>
<dbReference type="PROSITE" id="PS50885">
    <property type="entry name" value="HAMP"/>
    <property type="match status" value="1"/>
</dbReference>
<gene>
    <name evidence="3" type="ORF">FLL45_18430</name>
</gene>
<proteinExistence type="predicted"/>
<keyword evidence="1" id="KW-0812">Transmembrane</keyword>
<dbReference type="RefSeq" id="WP_142943527.1">
    <property type="nucleotide sequence ID" value="NZ_VIKR01000005.1"/>
</dbReference>
<keyword evidence="1" id="KW-1133">Transmembrane helix</keyword>
<feature type="domain" description="HAMP" evidence="2">
    <location>
        <begin position="218"/>
        <end position="270"/>
    </location>
</feature>
<evidence type="ECO:0000313" key="3">
    <source>
        <dbReference type="EMBL" id="TQV72197.1"/>
    </source>
</evidence>
<name>A0A545T4P0_9GAMM</name>
<dbReference type="CDD" id="cd06225">
    <property type="entry name" value="HAMP"/>
    <property type="match status" value="1"/>
</dbReference>
<keyword evidence="4" id="KW-1185">Reference proteome</keyword>
<dbReference type="SMART" id="SM00304">
    <property type="entry name" value="HAMP"/>
    <property type="match status" value="1"/>
</dbReference>
<feature type="transmembrane region" description="Helical" evidence="1">
    <location>
        <begin position="202"/>
        <end position="220"/>
    </location>
</feature>
<dbReference type="SUPFAM" id="SSF158472">
    <property type="entry name" value="HAMP domain-like"/>
    <property type="match status" value="1"/>
</dbReference>
<evidence type="ECO:0000313" key="4">
    <source>
        <dbReference type="Proteomes" id="UP000317839"/>
    </source>
</evidence>
<dbReference type="Gene3D" id="6.10.340.10">
    <property type="match status" value="1"/>
</dbReference>
<dbReference type="GO" id="GO:0007165">
    <property type="term" value="P:signal transduction"/>
    <property type="evidence" value="ECO:0007669"/>
    <property type="project" value="InterPro"/>
</dbReference>
<reference evidence="3 4" key="1">
    <citation type="submission" date="2019-06" db="EMBL/GenBank/DDBJ databases">
        <title>Draft genome of Aliikangiella marina GYP-15.</title>
        <authorList>
            <person name="Wang G."/>
        </authorList>
    </citation>
    <scope>NUCLEOTIDE SEQUENCE [LARGE SCALE GENOMIC DNA]</scope>
    <source>
        <strain evidence="3 4">GYP-15</strain>
    </source>
</reference>
<dbReference type="OrthoDB" id="9815750at2"/>
<sequence>MFKKINKSIFLQFMLAIVVMGAISVAISISIQNIGAQSVRLLTEKNRVVRLIDAVTEIGRSSEIYQSNAARDYESYYRDLEVYYKVIISQLALIDNSFKALEDSRSTILAVANAPFSIASKEDSLRLLEHIQDSNKKWQAFQKGLNEKFGDNTEEPRLEWGAEFIVENVGNLNSALAQMGSQFSTISEKQLTLAQRSAQVELYSIVTFIIAIAVFFYFRISNPINKTKKAFLRVSNGDFGHQIESSYNNEVGQLVDSFNEMSSRSQTVLSILGQLQTAQSAQQILQLLHENITDYTGCDLVAMITREQGKNIYSYQSIAPAKDFKNLISKKIVAESQASIKATDIIHEKSIPINMSNIRDYLETEGDLPILSNLVKLYPLKSAIVFPVQSVEQQTFLILSSYHESKLNQQHMELLLQLMPFIEYKFASIEQAG</sequence>
<evidence type="ECO:0000256" key="1">
    <source>
        <dbReference type="SAM" id="Phobius"/>
    </source>
</evidence>
<dbReference type="Proteomes" id="UP000317839">
    <property type="component" value="Unassembled WGS sequence"/>
</dbReference>